<comment type="function">
    <text evidence="5">Component of the phosphoenolpyruvate-dependent nitrogen-metabolic phosphotransferase system (nitrogen-metabolic PTS), that seems to be involved in regulating nitrogen metabolism. The phosphoryl group from phosphoenolpyruvate (PEP) is transferred to the phosphoryl carrier protein NPr by enzyme I-Ntr. Phospho-NPr then transfers it to EIIA-Ntr. Could function in the transcriptional regulation of sigma-54 dependent operons in conjunction with the NPr (PtsO) and EIIA-Ntr (PtsN) proteins.</text>
</comment>
<dbReference type="Proteomes" id="UP001515780">
    <property type="component" value="Unassembled WGS sequence"/>
</dbReference>
<dbReference type="EMBL" id="VWXC01000007">
    <property type="protein sequence ID" value="NIG19392.1"/>
    <property type="molecule type" value="Genomic_DNA"/>
</dbReference>
<comment type="subcellular location">
    <subcellularLocation>
        <location evidence="1">Cytoplasm</location>
    </subcellularLocation>
</comment>
<dbReference type="PROSITE" id="PS00369">
    <property type="entry name" value="PTS_HPR_HIS"/>
    <property type="match status" value="1"/>
</dbReference>
<evidence type="ECO:0000256" key="2">
    <source>
        <dbReference type="ARBA" id="ARBA00010736"/>
    </source>
</evidence>
<dbReference type="PROSITE" id="PS51350">
    <property type="entry name" value="PTS_HPR_DOM"/>
    <property type="match status" value="1"/>
</dbReference>
<dbReference type="PRINTS" id="PR00107">
    <property type="entry name" value="PHOSPHOCPHPR"/>
</dbReference>
<reference evidence="9 10" key="1">
    <citation type="journal article" date="2019" name="bioRxiv">
        <title>Bacteria contribute to plant secondary compound degradation in a generalist herbivore system.</title>
        <authorList>
            <person name="Francoeur C.B."/>
            <person name="Khadempour L."/>
            <person name="Moreira-Soto R.D."/>
            <person name="Gotting K."/>
            <person name="Book A.J."/>
            <person name="Pinto-Tomas A.A."/>
            <person name="Keefover-Ring K."/>
            <person name="Currie C.R."/>
        </authorList>
    </citation>
    <scope>NUCLEOTIDE SEQUENCE [LARGE SCALE GENOMIC DNA]</scope>
    <source>
        <strain evidence="9">Al-1710</strain>
    </source>
</reference>
<name>A0ABX0RQ07_9GAMM</name>
<comment type="similarity">
    <text evidence="2">Belongs to the HPr family.</text>
</comment>
<evidence type="ECO:0000256" key="4">
    <source>
        <dbReference type="ARBA" id="ARBA00022683"/>
    </source>
</evidence>
<evidence type="ECO:0000313" key="9">
    <source>
        <dbReference type="EMBL" id="NIG19392.1"/>
    </source>
</evidence>
<evidence type="ECO:0000256" key="3">
    <source>
        <dbReference type="ARBA" id="ARBA00022490"/>
    </source>
</evidence>
<dbReference type="RefSeq" id="WP_166933587.1">
    <property type="nucleotide sequence ID" value="NZ_VWXC01000007.1"/>
</dbReference>
<protein>
    <recommendedName>
        <fullName evidence="6">Phosphocarrier protein NPr</fullName>
    </recommendedName>
    <alternativeName>
        <fullName evidence="7">Nitrogen-related HPr</fullName>
    </alternativeName>
</protein>
<proteinExistence type="inferred from homology"/>
<evidence type="ECO:0000256" key="1">
    <source>
        <dbReference type="ARBA" id="ARBA00004496"/>
    </source>
</evidence>
<evidence type="ECO:0000256" key="5">
    <source>
        <dbReference type="ARBA" id="ARBA00037424"/>
    </source>
</evidence>
<accession>A0ABX0RQ07</accession>
<dbReference type="InterPro" id="IPR050399">
    <property type="entry name" value="HPr"/>
</dbReference>
<organism evidence="9 10">
    <name type="scientific">Candidatus Pantoea communis</name>
    <dbReference type="NCBI Taxonomy" id="2608354"/>
    <lineage>
        <taxon>Bacteria</taxon>
        <taxon>Pseudomonadati</taxon>
        <taxon>Pseudomonadota</taxon>
        <taxon>Gammaproteobacteria</taxon>
        <taxon>Enterobacterales</taxon>
        <taxon>Erwiniaceae</taxon>
        <taxon>Pantoea</taxon>
    </lineage>
</organism>
<evidence type="ECO:0000256" key="7">
    <source>
        <dbReference type="ARBA" id="ARBA00041734"/>
    </source>
</evidence>
<evidence type="ECO:0000256" key="6">
    <source>
        <dbReference type="ARBA" id="ARBA00040081"/>
    </source>
</evidence>
<evidence type="ECO:0000259" key="8">
    <source>
        <dbReference type="PROSITE" id="PS51350"/>
    </source>
</evidence>
<dbReference type="InterPro" id="IPR035895">
    <property type="entry name" value="HPr-like_sf"/>
</dbReference>
<dbReference type="PANTHER" id="PTHR33705">
    <property type="entry name" value="PHOSPHOCARRIER PROTEIN HPR"/>
    <property type="match status" value="1"/>
</dbReference>
<keyword evidence="4" id="KW-0598">Phosphotransferase system</keyword>
<dbReference type="CDD" id="cd00367">
    <property type="entry name" value="PTS-HPr_like"/>
    <property type="match status" value="1"/>
</dbReference>
<dbReference type="InterPro" id="IPR000032">
    <property type="entry name" value="HPr-like"/>
</dbReference>
<sequence length="89" mass="9493">MLSQTVTVKNSTGIHARPAAQLAKALKGHDCRVTLRYEGKDVNASSMMNIMRAGIKAGGSVEVVCEGGDEAGVLHQVVTMFDQRFGESE</sequence>
<gene>
    <name evidence="9" type="ORF">F3J37_11990</name>
</gene>
<keyword evidence="3" id="KW-0963">Cytoplasm</keyword>
<dbReference type="NCBIfam" id="TIGR01003">
    <property type="entry name" value="PTS_HPr_family"/>
    <property type="match status" value="1"/>
</dbReference>
<dbReference type="InterPro" id="IPR001020">
    <property type="entry name" value="PTS_HPr_His_P_site"/>
</dbReference>
<dbReference type="PANTHER" id="PTHR33705:SF2">
    <property type="entry name" value="PHOSPHOCARRIER PROTEIN NPR"/>
    <property type="match status" value="1"/>
</dbReference>
<feature type="domain" description="HPr" evidence="8">
    <location>
        <begin position="1"/>
        <end position="88"/>
    </location>
</feature>
<keyword evidence="10" id="KW-1185">Reference proteome</keyword>
<evidence type="ECO:0000313" key="10">
    <source>
        <dbReference type="Proteomes" id="UP001515780"/>
    </source>
</evidence>
<comment type="caution">
    <text evidence="9">The sequence shown here is derived from an EMBL/GenBank/DDBJ whole genome shotgun (WGS) entry which is preliminary data.</text>
</comment>
<dbReference type="Gene3D" id="3.30.1340.10">
    <property type="entry name" value="HPr-like"/>
    <property type="match status" value="1"/>
</dbReference>
<dbReference type="Pfam" id="PF00381">
    <property type="entry name" value="PTS-HPr"/>
    <property type="match status" value="1"/>
</dbReference>
<dbReference type="SUPFAM" id="SSF55594">
    <property type="entry name" value="HPr-like"/>
    <property type="match status" value="1"/>
</dbReference>